<dbReference type="Proteomes" id="UP000694844">
    <property type="component" value="Chromosome 5"/>
</dbReference>
<dbReference type="GeneID" id="111133898"/>
<name>A0A8B8EFF3_CRAVI</name>
<gene>
    <name evidence="4" type="primary">LOC111133898</name>
</gene>
<sequence length="1576" mass="179632">MEDLNDSLEDYEANEGIPTVISRNTTGMEDYHMDDMHTQNHVNMMQTGPFMVQEARVNTEGDFDFTRLGLEDNQSRSHMGYRRSGPEGSPAFNTSSGFMPQKTTDEESVIFRPVGQLDFSALDDTERNEDLVGDRSVSTPQKNYPQMPHIAAEREEVYGSQDMDQNNSRNDSPAAGFFEMNQSPRRSSESDEELNSRVVFSPLRRMENNDSAENIPRFEFERHMPTNKSRNDDQRFHEPTLAKSPLSERGKASPKTLQKQKYIMSPGEVKNVGNEQLASSVSPVNRLDRREVFVSIPAVDQHRESIGTPPHSTQNVPKDYQPQMHKPSNAESIKSHMSQEAKVTHVHIQGNASWDIPVPENSHQMNTKISKHQQKSTNERRPFVSSVRSETYNAFLQSKDSQLPRPKTKGSDAAKSAETSKFVTTQSQRQSAGEKKMAGPYPSHAESRLMARRNMAGGQSDRQVRTEQTRNAVHVTEDKHRRPYPSGGEARGNDHSPVHPAANVVTQVQHYHSDGEDVTHRHFIKDNVDVIGMEEVRSQLQNMLKFSSASGLEDHQMNYNENDFLIEMQATEEMMHRQGDFSINSNGREDVSELLENFPSFTSKMWSDSSNLNRSESSLYAENQRLREVMEKERYRRKHCEQYIQKLNVKLLETQQQLAVAISTDKRKDIMIEQLDKQLAKVVEGWKNRDEEKEAMLTKLRTEKVNIEEKLGKQNEMIKNFEKDMADALEQMRSEKDRASIEIDTLKAQISEKERARYNAEEMLDAERERVHLINQEWENLKEAREMAEKKVQQLQDRLRAEQDDWFKREQELLQKIDEVSENNQKVMKLEKEKCEEAVKLCKDMEEKIYSLQTESRKYEMELDAAVREKESLKVEMGIMEAKFESSQRTLEAELQSRMEKEIANQIAEVHKKTEAVEDEIRQSHRLQIKELNQRYTKDMEKNLAKFHSDQKNREEEFRKLTLEYEEKLQEQRSEITSLHSIKQKLESQRSEILMKLQFMMQSQWNEAVQMLASTPQRKTYANTSFSTQVNTTTASALNTSLAGQGAFPITSSPGRDSHAAPPTEPNVSDLTTSLHMQQFFQSLSQPLVFPAHSSFQMNSSASSQTQQVTGHQSTSQGSKFIGAGKTSEAFRHREQEETAVQNGVREDRESSTEEEHEIIHNWLRNSQDSLRTGASFIGTEDIKSSNLSVSELVNRFQAPVSSNSEGFIPQVQLSDFVSQSNNVHMAYPSAAVPIRPPQHGNSQSSNQNHPQMVSASRVHDRSFDSARSANQREVQSFPERFAQSLPVKGRSASPTHSQQSKDEPVSWPQRNVIHSPPTKQSRGHVTEDHSLTEEGLRLNDDYHHLSQRLDEHESKQSELQHYIQMLLQKPPGDPVVGEGEEENSIHSHNQTDEDLNDTAQAAQIQQDLIRLQQLRDQKNSQAEPRPSTTQAMNNVMPPEQLAEISKMLNQVKGQPQTGGQAQTMTNSEEEQMLQIFNLLKFMQRAPGHVRHDSGGLAKPDAGRHPSAPSSPRSQGRDKVKRNLKDHLSGMTEGPIKGDKQGGKPPVHQQKKPERKVAPGVKVPAGQSSKSKSAWK</sequence>
<dbReference type="KEGG" id="cvn:111133898"/>
<evidence type="ECO:0000256" key="2">
    <source>
        <dbReference type="SAM" id="MobiDB-lite"/>
    </source>
</evidence>
<feature type="region of interest" description="Disordered" evidence="2">
    <location>
        <begin position="366"/>
        <end position="497"/>
    </location>
</feature>
<feature type="compositionally biased region" description="Polar residues" evidence="2">
    <location>
        <begin position="162"/>
        <end position="171"/>
    </location>
</feature>
<dbReference type="InterPro" id="IPR038923">
    <property type="entry name" value="Centrobin"/>
</dbReference>
<feature type="region of interest" description="Disordered" evidence="2">
    <location>
        <begin position="1045"/>
        <end position="1070"/>
    </location>
</feature>
<feature type="region of interest" description="Disordered" evidence="2">
    <location>
        <begin position="219"/>
        <end position="258"/>
    </location>
</feature>
<feature type="compositionally biased region" description="Basic and acidic residues" evidence="2">
    <location>
        <begin position="1515"/>
        <end position="1528"/>
    </location>
</feature>
<proteinExistence type="predicted"/>
<feature type="region of interest" description="Disordered" evidence="2">
    <location>
        <begin position="1372"/>
        <end position="1392"/>
    </location>
</feature>
<accession>A0A8B8EFF3</accession>
<evidence type="ECO:0000256" key="1">
    <source>
        <dbReference type="SAM" id="Coils"/>
    </source>
</evidence>
<dbReference type="PANTHER" id="PTHR34439:SF1">
    <property type="entry name" value="CENTROBIN"/>
    <property type="match status" value="1"/>
</dbReference>
<feature type="compositionally biased region" description="Polar residues" evidence="2">
    <location>
        <begin position="1266"/>
        <end position="1275"/>
    </location>
</feature>
<feature type="compositionally biased region" description="Basic and acidic residues" evidence="2">
    <location>
        <begin position="124"/>
        <end position="133"/>
    </location>
</feature>
<feature type="compositionally biased region" description="Basic and acidic residues" evidence="2">
    <location>
        <begin position="219"/>
        <end position="251"/>
    </location>
</feature>
<feature type="compositionally biased region" description="Basic and acidic residues" evidence="2">
    <location>
        <begin position="1145"/>
        <end position="1154"/>
    </location>
</feature>
<feature type="region of interest" description="Disordered" evidence="2">
    <location>
        <begin position="123"/>
        <end position="195"/>
    </location>
</feature>
<dbReference type="PANTHER" id="PTHR34439">
    <property type="entry name" value="CENTROBIN"/>
    <property type="match status" value="1"/>
</dbReference>
<feature type="compositionally biased region" description="Polar residues" evidence="2">
    <location>
        <begin position="1105"/>
        <end position="1119"/>
    </location>
</feature>
<evidence type="ECO:0000313" key="4">
    <source>
        <dbReference type="RefSeq" id="XP_022338331.1"/>
    </source>
</evidence>
<feature type="region of interest" description="Disordered" evidence="2">
    <location>
        <begin position="1232"/>
        <end position="1331"/>
    </location>
</feature>
<feature type="region of interest" description="Disordered" evidence="2">
    <location>
        <begin position="76"/>
        <end position="100"/>
    </location>
</feature>
<feature type="compositionally biased region" description="Polar residues" evidence="2">
    <location>
        <begin position="91"/>
        <end position="100"/>
    </location>
</feature>
<feature type="compositionally biased region" description="Polar residues" evidence="2">
    <location>
        <begin position="1566"/>
        <end position="1576"/>
    </location>
</feature>
<dbReference type="GO" id="GO:0051299">
    <property type="term" value="P:centrosome separation"/>
    <property type="evidence" value="ECO:0007669"/>
    <property type="project" value="TreeGrafter"/>
</dbReference>
<feature type="compositionally biased region" description="Polar residues" evidence="2">
    <location>
        <begin position="386"/>
        <end position="401"/>
    </location>
</feature>
<dbReference type="GO" id="GO:0007099">
    <property type="term" value="P:centriole replication"/>
    <property type="evidence" value="ECO:0007669"/>
    <property type="project" value="InterPro"/>
</dbReference>
<dbReference type="GO" id="GO:0005814">
    <property type="term" value="C:centriole"/>
    <property type="evidence" value="ECO:0007669"/>
    <property type="project" value="TreeGrafter"/>
</dbReference>
<dbReference type="RefSeq" id="XP_022338331.1">
    <property type="nucleotide sequence ID" value="XM_022482623.1"/>
</dbReference>
<feature type="region of interest" description="Disordered" evidence="2">
    <location>
        <begin position="1488"/>
        <end position="1576"/>
    </location>
</feature>
<organism evidence="3 4">
    <name type="scientific">Crassostrea virginica</name>
    <name type="common">Eastern oyster</name>
    <dbReference type="NCBI Taxonomy" id="6565"/>
    <lineage>
        <taxon>Eukaryota</taxon>
        <taxon>Metazoa</taxon>
        <taxon>Spiralia</taxon>
        <taxon>Lophotrochozoa</taxon>
        <taxon>Mollusca</taxon>
        <taxon>Bivalvia</taxon>
        <taxon>Autobranchia</taxon>
        <taxon>Pteriomorphia</taxon>
        <taxon>Ostreida</taxon>
        <taxon>Ostreoidea</taxon>
        <taxon>Ostreidae</taxon>
        <taxon>Crassostrea</taxon>
    </lineage>
</organism>
<dbReference type="GO" id="GO:0005813">
    <property type="term" value="C:centrosome"/>
    <property type="evidence" value="ECO:0007669"/>
    <property type="project" value="TreeGrafter"/>
</dbReference>
<feature type="coiled-coil region" evidence="1">
    <location>
        <begin position="697"/>
        <end position="883"/>
    </location>
</feature>
<feature type="region of interest" description="Disordered" evidence="2">
    <location>
        <begin position="303"/>
        <end position="328"/>
    </location>
</feature>
<keyword evidence="3" id="KW-1185">Reference proteome</keyword>
<dbReference type="GO" id="GO:1902017">
    <property type="term" value="P:regulation of cilium assembly"/>
    <property type="evidence" value="ECO:0007669"/>
    <property type="project" value="InterPro"/>
</dbReference>
<dbReference type="OrthoDB" id="8190486at2759"/>
<dbReference type="GO" id="GO:1902410">
    <property type="term" value="P:mitotic cytokinetic process"/>
    <property type="evidence" value="ECO:0007669"/>
    <property type="project" value="TreeGrafter"/>
</dbReference>
<feature type="compositionally biased region" description="Polar residues" evidence="2">
    <location>
        <begin position="1240"/>
        <end position="1255"/>
    </location>
</feature>
<reference evidence="4" key="1">
    <citation type="submission" date="2025-08" db="UniProtKB">
        <authorList>
            <consortium name="RefSeq"/>
        </authorList>
    </citation>
    <scope>IDENTIFICATION</scope>
    <source>
        <tissue evidence="4">Whole sample</tissue>
    </source>
</reference>
<keyword evidence="1" id="KW-0175">Coiled coil</keyword>
<protein>
    <submittedName>
        <fullName evidence="4">Uncharacterized protein LOC111133898 isoform X1</fullName>
    </submittedName>
</protein>
<feature type="region of interest" description="Disordered" evidence="2">
    <location>
        <begin position="1099"/>
        <end position="1154"/>
    </location>
</feature>
<evidence type="ECO:0000313" key="3">
    <source>
        <dbReference type="Proteomes" id="UP000694844"/>
    </source>
</evidence>
<feature type="compositionally biased region" description="Polar residues" evidence="2">
    <location>
        <begin position="417"/>
        <end position="431"/>
    </location>
</feature>